<dbReference type="EMBL" id="NVQC01000018">
    <property type="protein sequence ID" value="PTL36073.1"/>
    <property type="molecule type" value="Genomic_DNA"/>
</dbReference>
<evidence type="ECO:0000256" key="6">
    <source>
        <dbReference type="HAMAP-Rule" id="MF_00076"/>
    </source>
</evidence>
<organism evidence="8 9">
    <name type="scientific">Candidatus Methylomirabilis limnetica</name>
    <dbReference type="NCBI Taxonomy" id="2033718"/>
    <lineage>
        <taxon>Bacteria</taxon>
        <taxon>Candidatus Methylomirabilota</taxon>
        <taxon>Candidatus Methylomirabilia</taxon>
        <taxon>Candidatus Methylomirabilales</taxon>
        <taxon>Candidatus Methylomirabilaceae</taxon>
        <taxon>Candidatus Methylomirabilis</taxon>
    </lineage>
</organism>
<evidence type="ECO:0000256" key="7">
    <source>
        <dbReference type="RuleBase" id="RU000599"/>
    </source>
</evidence>
<dbReference type="InterPro" id="IPR038494">
    <property type="entry name" value="IGPD_sf"/>
</dbReference>
<dbReference type="PANTHER" id="PTHR23133">
    <property type="entry name" value="IMIDAZOLEGLYCEROL-PHOSPHATE DEHYDRATASE HIS7"/>
    <property type="match status" value="1"/>
</dbReference>
<dbReference type="AlphaFoldDB" id="A0A2T4TY79"/>
<keyword evidence="9" id="KW-1185">Reference proteome</keyword>
<dbReference type="GO" id="GO:0005737">
    <property type="term" value="C:cytoplasm"/>
    <property type="evidence" value="ECO:0007669"/>
    <property type="project" value="UniProtKB-SubCell"/>
</dbReference>
<dbReference type="UniPathway" id="UPA00031">
    <property type="reaction ID" value="UER00011"/>
</dbReference>
<reference evidence="9" key="2">
    <citation type="journal article" date="2018" name="Environ. Microbiol.">
        <title>Bloom of a denitrifying methanotroph, 'Candidatus Methylomirabilis limnetica', in a deep stratified lake.</title>
        <authorList>
            <person name="Graf J.S."/>
            <person name="Mayr M.J."/>
            <person name="Marchant H.K."/>
            <person name="Tienken D."/>
            <person name="Hach P.F."/>
            <person name="Brand A."/>
            <person name="Schubert C.J."/>
            <person name="Kuypers M.M."/>
            <person name="Milucka J."/>
        </authorList>
    </citation>
    <scope>NUCLEOTIDE SEQUENCE [LARGE SCALE GENOMIC DNA]</scope>
    <source>
        <strain evidence="9">Zug</strain>
    </source>
</reference>
<protein>
    <recommendedName>
        <fullName evidence="2 6">Imidazoleglycerol-phosphate dehydratase</fullName>
        <shortName evidence="6">IGPD</shortName>
        <ecNumber evidence="6 7">4.2.1.19</ecNumber>
    </recommendedName>
</protein>
<dbReference type="Gene3D" id="3.30.230.40">
    <property type="entry name" value="Imidazole glycerol phosphate dehydratase, domain 1"/>
    <property type="match status" value="2"/>
</dbReference>
<comment type="catalytic activity">
    <reaction evidence="6 7">
        <text>D-erythro-1-(imidazol-4-yl)glycerol 3-phosphate = 3-(imidazol-4-yl)-2-oxopropyl phosphate + H2O</text>
        <dbReference type="Rhea" id="RHEA:11040"/>
        <dbReference type="ChEBI" id="CHEBI:15377"/>
        <dbReference type="ChEBI" id="CHEBI:57766"/>
        <dbReference type="ChEBI" id="CHEBI:58278"/>
        <dbReference type="EC" id="4.2.1.19"/>
    </reaction>
</comment>
<dbReference type="EC" id="4.2.1.19" evidence="6 7"/>
<dbReference type="PROSITE" id="PS00955">
    <property type="entry name" value="IGP_DEHYDRATASE_2"/>
    <property type="match status" value="1"/>
</dbReference>
<dbReference type="InterPro" id="IPR000807">
    <property type="entry name" value="ImidazoleglycerolP_deHydtase"/>
</dbReference>
<keyword evidence="6" id="KW-0963">Cytoplasm</keyword>
<evidence type="ECO:0000313" key="9">
    <source>
        <dbReference type="Proteomes" id="UP000241436"/>
    </source>
</evidence>
<accession>A0A2T4TY79</accession>
<keyword evidence="3 6" id="KW-0028">Amino-acid biosynthesis</keyword>
<keyword evidence="5 6" id="KW-0456">Lyase</keyword>
<comment type="subcellular location">
    <subcellularLocation>
        <location evidence="6 7">Cytoplasm</location>
    </subcellularLocation>
</comment>
<evidence type="ECO:0000256" key="1">
    <source>
        <dbReference type="ARBA" id="ARBA00005047"/>
    </source>
</evidence>
<reference evidence="8 9" key="1">
    <citation type="submission" date="2017-09" db="EMBL/GenBank/DDBJ databases">
        <title>Bloom of a denitrifying methanotroph, Candidatus Methylomirabilis limnetica, in a deep stratified lake.</title>
        <authorList>
            <person name="Graf J.S."/>
            <person name="Marchant H.K."/>
            <person name="Tienken D."/>
            <person name="Hach P.F."/>
            <person name="Brand A."/>
            <person name="Schubert C.J."/>
            <person name="Kuypers M.M."/>
            <person name="Milucka J."/>
        </authorList>
    </citation>
    <scope>NUCLEOTIDE SEQUENCE [LARGE SCALE GENOMIC DNA]</scope>
    <source>
        <strain evidence="8 9">Zug</strain>
    </source>
</reference>
<name>A0A2T4TY79_9BACT</name>
<dbReference type="InterPro" id="IPR020565">
    <property type="entry name" value="ImidazoleglycerP_deHydtase_CS"/>
</dbReference>
<evidence type="ECO:0000313" key="8">
    <source>
        <dbReference type="EMBL" id="PTL36073.1"/>
    </source>
</evidence>
<evidence type="ECO:0000256" key="5">
    <source>
        <dbReference type="ARBA" id="ARBA00023239"/>
    </source>
</evidence>
<dbReference type="NCBIfam" id="NF002116">
    <property type="entry name" value="PRK00951.2-6"/>
    <property type="match status" value="1"/>
</dbReference>
<dbReference type="InterPro" id="IPR020568">
    <property type="entry name" value="Ribosomal_Su5_D2-typ_SF"/>
</dbReference>
<dbReference type="Proteomes" id="UP000241436">
    <property type="component" value="Unassembled WGS sequence"/>
</dbReference>
<evidence type="ECO:0000256" key="2">
    <source>
        <dbReference type="ARBA" id="ARBA00016664"/>
    </source>
</evidence>
<gene>
    <name evidence="6" type="primary">hisB</name>
    <name evidence="8" type="ORF">CLG94_06475</name>
</gene>
<dbReference type="PANTHER" id="PTHR23133:SF2">
    <property type="entry name" value="IMIDAZOLEGLYCEROL-PHOSPHATE DEHYDRATASE"/>
    <property type="match status" value="1"/>
</dbReference>
<comment type="similarity">
    <text evidence="6 7">Belongs to the imidazoleglycerol-phosphate dehydratase family.</text>
</comment>
<dbReference type="GO" id="GO:0000105">
    <property type="term" value="P:L-histidine biosynthetic process"/>
    <property type="evidence" value="ECO:0007669"/>
    <property type="project" value="UniProtKB-UniRule"/>
</dbReference>
<dbReference type="FunFam" id="3.30.230.40:FF:000001">
    <property type="entry name" value="Imidazoleglycerol-phosphate dehydratase HisB"/>
    <property type="match status" value="1"/>
</dbReference>
<dbReference type="PROSITE" id="PS00954">
    <property type="entry name" value="IGP_DEHYDRATASE_1"/>
    <property type="match status" value="1"/>
</dbReference>
<dbReference type="NCBIfam" id="NF002111">
    <property type="entry name" value="PRK00951.2-1"/>
    <property type="match status" value="1"/>
</dbReference>
<dbReference type="OrthoDB" id="9790411at2"/>
<dbReference type="CDD" id="cd07914">
    <property type="entry name" value="IGPD"/>
    <property type="match status" value="1"/>
</dbReference>
<dbReference type="NCBIfam" id="NF002114">
    <property type="entry name" value="PRK00951.2-4"/>
    <property type="match status" value="1"/>
</dbReference>
<proteinExistence type="inferred from homology"/>
<evidence type="ECO:0000256" key="4">
    <source>
        <dbReference type="ARBA" id="ARBA00023102"/>
    </source>
</evidence>
<dbReference type="GO" id="GO:0004424">
    <property type="term" value="F:imidazoleglycerol-phosphate dehydratase activity"/>
    <property type="evidence" value="ECO:0007669"/>
    <property type="project" value="UniProtKB-UniRule"/>
</dbReference>
<evidence type="ECO:0000256" key="3">
    <source>
        <dbReference type="ARBA" id="ARBA00022605"/>
    </source>
</evidence>
<comment type="pathway">
    <text evidence="1 6 7">Amino-acid biosynthesis; L-histidine biosynthesis; L-histidine from 5-phospho-alpha-D-ribose 1-diphosphate: step 6/9.</text>
</comment>
<dbReference type="Pfam" id="PF00475">
    <property type="entry name" value="IGPD"/>
    <property type="match status" value="1"/>
</dbReference>
<keyword evidence="4 6" id="KW-0368">Histidine biosynthesis</keyword>
<dbReference type="SUPFAM" id="SSF54211">
    <property type="entry name" value="Ribosomal protein S5 domain 2-like"/>
    <property type="match status" value="2"/>
</dbReference>
<dbReference type="HAMAP" id="MF_00076">
    <property type="entry name" value="HisB"/>
    <property type="match status" value="1"/>
</dbReference>
<dbReference type="RefSeq" id="WP_107562055.1">
    <property type="nucleotide sequence ID" value="NZ_NVQC01000018.1"/>
</dbReference>
<comment type="caution">
    <text evidence="8">The sequence shown here is derived from an EMBL/GenBank/DDBJ whole genome shotgun (WGS) entry which is preliminary data.</text>
</comment>
<sequence>MGRTAKVCRKTAETDVAVELNLDGVGRHTIQTQIPFLDHMLAQLATHGLFDLSIEARGDLQVDLHHTVEDVGIALGEAFAQAVGDKRGIRRFASALVPLDEALARVVVDISGRPYLVYQAPQLHGEIGSFDVSLVKEFMRALAMNMKVNLHVEVLHGENLHHCVEAIFKALAKSLDQATALDARSADVPSTKGSL</sequence>
<dbReference type="FunFam" id="3.30.230.40:FF:000003">
    <property type="entry name" value="Imidazoleglycerol-phosphate dehydratase HisB"/>
    <property type="match status" value="1"/>
</dbReference>